<feature type="compositionally biased region" description="Acidic residues" evidence="1">
    <location>
        <begin position="143"/>
        <end position="158"/>
    </location>
</feature>
<organism evidence="3 4">
    <name type="scientific">Amblyomma americanum</name>
    <name type="common">Lone star tick</name>
    <dbReference type="NCBI Taxonomy" id="6943"/>
    <lineage>
        <taxon>Eukaryota</taxon>
        <taxon>Metazoa</taxon>
        <taxon>Ecdysozoa</taxon>
        <taxon>Arthropoda</taxon>
        <taxon>Chelicerata</taxon>
        <taxon>Arachnida</taxon>
        <taxon>Acari</taxon>
        <taxon>Parasitiformes</taxon>
        <taxon>Ixodida</taxon>
        <taxon>Ixodoidea</taxon>
        <taxon>Ixodidae</taxon>
        <taxon>Amblyomminae</taxon>
        <taxon>Amblyomma</taxon>
    </lineage>
</organism>
<feature type="compositionally biased region" description="Basic and acidic residues" evidence="1">
    <location>
        <begin position="58"/>
        <end position="67"/>
    </location>
</feature>
<feature type="compositionally biased region" description="Basic and acidic residues" evidence="1">
    <location>
        <begin position="159"/>
        <end position="183"/>
    </location>
</feature>
<evidence type="ECO:0000313" key="4">
    <source>
        <dbReference type="Proteomes" id="UP001321473"/>
    </source>
</evidence>
<feature type="region of interest" description="Disordered" evidence="1">
    <location>
        <begin position="58"/>
        <end position="83"/>
    </location>
</feature>
<dbReference type="AlphaFoldDB" id="A0AAQ4D615"/>
<feature type="chain" id="PRO_5043030659" description="Secreted protein" evidence="2">
    <location>
        <begin position="21"/>
        <end position="183"/>
    </location>
</feature>
<evidence type="ECO:0000256" key="2">
    <source>
        <dbReference type="SAM" id="SignalP"/>
    </source>
</evidence>
<proteinExistence type="predicted"/>
<gene>
    <name evidence="3" type="ORF">V5799_004463</name>
</gene>
<name>A0AAQ4D615_AMBAM</name>
<reference evidence="3 4" key="1">
    <citation type="journal article" date="2023" name="Arcadia Sci">
        <title>De novo assembly of a long-read Amblyomma americanum tick genome.</title>
        <authorList>
            <person name="Chou S."/>
            <person name="Poskanzer K.E."/>
            <person name="Rollins M."/>
            <person name="Thuy-Boun P.S."/>
        </authorList>
    </citation>
    <scope>NUCLEOTIDE SEQUENCE [LARGE SCALE GENOMIC DNA]</scope>
    <source>
        <strain evidence="3">F_SG_1</strain>
        <tissue evidence="3">Salivary glands</tissue>
    </source>
</reference>
<dbReference type="EMBL" id="JARKHS020034692">
    <property type="protein sequence ID" value="KAK8757905.1"/>
    <property type="molecule type" value="Genomic_DNA"/>
</dbReference>
<feature type="signal peptide" evidence="2">
    <location>
        <begin position="1"/>
        <end position="20"/>
    </location>
</feature>
<sequence>MGTVTGFAPALLLLLSTAASVDIDTSDGGYNELRVSISDNIPLDESIIDNIEMKDEHSRTLVGRESDQPWTTTKHHARNKHAGSCTKRKHYLEFQRSGYVQSRRLIDFNYVHKCTYHHGSSYASLYKGVYSPSGAADDHSDYCDNEDFDNDDDQENDDVDHQEHNAEHKAYDSDDEIDDHHHK</sequence>
<accession>A0AAQ4D615</accession>
<keyword evidence="4" id="KW-1185">Reference proteome</keyword>
<feature type="compositionally biased region" description="Basic residues" evidence="1">
    <location>
        <begin position="73"/>
        <end position="83"/>
    </location>
</feature>
<feature type="region of interest" description="Disordered" evidence="1">
    <location>
        <begin position="136"/>
        <end position="183"/>
    </location>
</feature>
<dbReference type="Proteomes" id="UP001321473">
    <property type="component" value="Unassembled WGS sequence"/>
</dbReference>
<evidence type="ECO:0000256" key="1">
    <source>
        <dbReference type="SAM" id="MobiDB-lite"/>
    </source>
</evidence>
<protein>
    <recommendedName>
        <fullName evidence="5">Secreted protein</fullName>
    </recommendedName>
</protein>
<evidence type="ECO:0008006" key="5">
    <source>
        <dbReference type="Google" id="ProtNLM"/>
    </source>
</evidence>
<evidence type="ECO:0000313" key="3">
    <source>
        <dbReference type="EMBL" id="KAK8757905.1"/>
    </source>
</evidence>
<keyword evidence="2" id="KW-0732">Signal</keyword>
<comment type="caution">
    <text evidence="3">The sequence shown here is derived from an EMBL/GenBank/DDBJ whole genome shotgun (WGS) entry which is preliminary data.</text>
</comment>